<dbReference type="Pfam" id="PF10686">
    <property type="entry name" value="YAcAr"/>
    <property type="match status" value="1"/>
</dbReference>
<reference evidence="3" key="1">
    <citation type="journal article" date="2019" name="Int. J. Syst. Evol. Microbiol.">
        <title>The Global Catalogue of Microorganisms (GCM) 10K type strain sequencing project: providing services to taxonomists for standard genome sequencing and annotation.</title>
        <authorList>
            <consortium name="The Broad Institute Genomics Platform"/>
            <consortium name="The Broad Institute Genome Sequencing Center for Infectious Disease"/>
            <person name="Wu L."/>
            <person name="Ma J."/>
        </authorList>
    </citation>
    <scope>NUCLEOTIDE SEQUENCE [LARGE SCALE GENOMIC DNA]</scope>
    <source>
        <strain evidence="3">JCM 4602</strain>
    </source>
</reference>
<accession>A0ABQ3CBN1</accession>
<dbReference type="Proteomes" id="UP000624183">
    <property type="component" value="Unassembled WGS sequence"/>
</dbReference>
<proteinExistence type="predicted"/>
<evidence type="ECO:0000313" key="2">
    <source>
        <dbReference type="EMBL" id="GGZ82480.1"/>
    </source>
</evidence>
<gene>
    <name evidence="2" type="ORF">GCM10010328_66210</name>
</gene>
<name>A0ABQ3CBN1_9ACTN</name>
<comment type="caution">
    <text evidence="2">The sequence shown here is derived from an EMBL/GenBank/DDBJ whole genome shotgun (WGS) entry which is preliminary data.</text>
</comment>
<keyword evidence="3" id="KW-1185">Reference proteome</keyword>
<dbReference type="EMBL" id="BMUW01000027">
    <property type="protein sequence ID" value="GGZ82480.1"/>
    <property type="molecule type" value="Genomic_DNA"/>
</dbReference>
<feature type="domain" description="YspA cpYpsA-related SLOG" evidence="1">
    <location>
        <begin position="80"/>
        <end position="150"/>
    </location>
</feature>
<dbReference type="InterPro" id="IPR019627">
    <property type="entry name" value="YAcAr"/>
</dbReference>
<sequence>MTDTDSIVQQIATIWRETYQQGQVIPVAFDSERGRLVVECADRPYLVQTRLIGGSLAKKINATLGADIIRSVTPLLREIRILVTGSRSWEDVQALDDALRDTWHDVTQVFSPEHRVVIVHGDCYKGADFFARHWAVANGIRQEKYPADWTGPCAPECPDDHRPIRANGQSYCPTAGPRRNEAMVQLGADLLVAFQRGNSSGTADCIRRATAAGIPVRRFTA</sequence>
<evidence type="ECO:0000313" key="3">
    <source>
        <dbReference type="Proteomes" id="UP000624183"/>
    </source>
</evidence>
<organism evidence="2 3">
    <name type="scientific">Streptomyces rubiginosohelvolus</name>
    <dbReference type="NCBI Taxonomy" id="67362"/>
    <lineage>
        <taxon>Bacteria</taxon>
        <taxon>Bacillati</taxon>
        <taxon>Actinomycetota</taxon>
        <taxon>Actinomycetes</taxon>
        <taxon>Kitasatosporales</taxon>
        <taxon>Streptomycetaceae</taxon>
        <taxon>Streptomyces</taxon>
    </lineage>
</organism>
<protein>
    <recommendedName>
        <fullName evidence="1">YspA cpYpsA-related SLOG domain-containing protein</fullName>
    </recommendedName>
</protein>
<evidence type="ECO:0000259" key="1">
    <source>
        <dbReference type="Pfam" id="PF10686"/>
    </source>
</evidence>